<dbReference type="Gene3D" id="3.40.1010.10">
    <property type="entry name" value="Cobalt-precorrin-4 Transmethylase, Domain 1"/>
    <property type="match status" value="1"/>
</dbReference>
<dbReference type="Pfam" id="PF00590">
    <property type="entry name" value="TP_methylase"/>
    <property type="match status" value="1"/>
</dbReference>
<evidence type="ECO:0000259" key="1">
    <source>
        <dbReference type="Pfam" id="PF00590"/>
    </source>
</evidence>
<dbReference type="InterPro" id="IPR048015">
    <property type="entry name" value="NTP-PPase_MazG-like_N"/>
</dbReference>
<dbReference type="InterPro" id="IPR000878">
    <property type="entry name" value="4pyrrol_Mease"/>
</dbReference>
<dbReference type="CDD" id="cd11528">
    <property type="entry name" value="NTP-PPase_MazG_Nterm"/>
    <property type="match status" value="1"/>
</dbReference>
<dbReference type="Pfam" id="PF03819">
    <property type="entry name" value="MazG"/>
    <property type="match status" value="1"/>
</dbReference>
<evidence type="ECO:0000259" key="2">
    <source>
        <dbReference type="Pfam" id="PF03819"/>
    </source>
</evidence>
<dbReference type="GO" id="GO:0046081">
    <property type="term" value="P:dUTP catabolic process"/>
    <property type="evidence" value="ECO:0007669"/>
    <property type="project" value="TreeGrafter"/>
</dbReference>
<dbReference type="GO" id="GO:0046061">
    <property type="term" value="P:dATP catabolic process"/>
    <property type="evidence" value="ECO:0007669"/>
    <property type="project" value="TreeGrafter"/>
</dbReference>
<dbReference type="InterPro" id="IPR014777">
    <property type="entry name" value="4pyrrole_Mease_sub1"/>
</dbReference>
<dbReference type="SUPFAM" id="SSF101386">
    <property type="entry name" value="all-alpha NTP pyrophosphatases"/>
    <property type="match status" value="2"/>
</dbReference>
<sequence length="523" mass="59605">MLSTKESFQAKLMNTPMLTILGLGPGSIYDLTVQAHTLLTQAAEQQQIVYFRTTLHPAAAALKQELPELQIRSFDHLYDESDAWDTLYERIASEVCQLAAQQPIIYAVPGHPLIGESSVQLLVQQARERGITTRIVAGLSLLEPVCELLSLDPYDRGLQILEATRLAALESNEIAGALIPTAPLLIPQIYNRRLASDIKLVLGELYPDEWPVRLVRLAGLSANEEPVLEIPLYELDRTNVTNHLCTLYVPPVDELTSLRLPETLRYITMRLRRDPDGCPWDREQTHQSLTRYVIEETYEVVEALEENDMEKLAEELGDLLLQVYLHAEIARQEGDFSLGDVYEQINAKMIRRHPHVFGTAEAETAGQVALNWEEIKKEEKRQAGIQPEETGLLDGVPQGMPATMIAQKYQKRAMRAGFRYDQVDEIITKLGTELEEFRQANTAEERLDELGDILFVVVLLASWFKLDAEEALRHANRKFKQRFQSMERLAREEGRDFSSYTSAEWLERWQRAKTDETHKSDLV</sequence>
<dbReference type="InterPro" id="IPR035996">
    <property type="entry name" value="4pyrrol_Methylase_sf"/>
</dbReference>
<dbReference type="InterPro" id="IPR048011">
    <property type="entry name" value="NTP-PPase_MazG-like_C"/>
</dbReference>
<dbReference type="GO" id="GO:0006950">
    <property type="term" value="P:response to stress"/>
    <property type="evidence" value="ECO:0007669"/>
    <property type="project" value="UniProtKB-ARBA"/>
</dbReference>
<accession>A0A455STB4</accession>
<dbReference type="InterPro" id="IPR004518">
    <property type="entry name" value="MazG-like_dom"/>
</dbReference>
<dbReference type="Gene3D" id="1.10.287.1080">
    <property type="entry name" value="MazG-like"/>
    <property type="match status" value="2"/>
</dbReference>
<dbReference type="NCBIfam" id="TIGR00444">
    <property type="entry name" value="mazG"/>
    <property type="match status" value="1"/>
</dbReference>
<dbReference type="GO" id="GO:0047429">
    <property type="term" value="F:nucleoside triphosphate diphosphatase activity"/>
    <property type="evidence" value="ECO:0007669"/>
    <property type="project" value="InterPro"/>
</dbReference>
<dbReference type="AlphaFoldDB" id="A0A455STB4"/>
<dbReference type="GO" id="GO:0046047">
    <property type="term" value="P:TTP catabolic process"/>
    <property type="evidence" value="ECO:0007669"/>
    <property type="project" value="TreeGrafter"/>
</dbReference>
<dbReference type="GO" id="GO:0006203">
    <property type="term" value="P:dGTP catabolic process"/>
    <property type="evidence" value="ECO:0007669"/>
    <property type="project" value="TreeGrafter"/>
</dbReference>
<gene>
    <name evidence="3" type="ORF">KTC_51320</name>
</gene>
<dbReference type="PANTHER" id="PTHR30522">
    <property type="entry name" value="NUCLEOSIDE TRIPHOSPHATE PYROPHOSPHOHYDROLASE"/>
    <property type="match status" value="1"/>
</dbReference>
<organism evidence="3">
    <name type="scientific">Thermosporothrix sp. COM3</name>
    <dbReference type="NCBI Taxonomy" id="2490863"/>
    <lineage>
        <taxon>Bacteria</taxon>
        <taxon>Bacillati</taxon>
        <taxon>Chloroflexota</taxon>
        <taxon>Ktedonobacteria</taxon>
        <taxon>Ktedonobacterales</taxon>
        <taxon>Thermosporotrichaceae</taxon>
        <taxon>Thermosporothrix</taxon>
    </lineage>
</organism>
<evidence type="ECO:0000313" key="3">
    <source>
        <dbReference type="EMBL" id="BBH90381.1"/>
    </source>
</evidence>
<dbReference type="CDD" id="cd11723">
    <property type="entry name" value="YabN_N_like"/>
    <property type="match status" value="1"/>
</dbReference>
<dbReference type="GO" id="GO:0008168">
    <property type="term" value="F:methyltransferase activity"/>
    <property type="evidence" value="ECO:0007669"/>
    <property type="project" value="InterPro"/>
</dbReference>
<dbReference type="PANTHER" id="PTHR30522:SF0">
    <property type="entry name" value="NUCLEOSIDE TRIPHOSPHATE PYROPHOSPHOHYDROLASE"/>
    <property type="match status" value="1"/>
</dbReference>
<dbReference type="GO" id="GO:0046076">
    <property type="term" value="P:dTTP catabolic process"/>
    <property type="evidence" value="ECO:0007669"/>
    <property type="project" value="TreeGrafter"/>
</dbReference>
<proteinExistence type="predicted"/>
<keyword evidence="3" id="KW-0378">Hydrolase</keyword>
<dbReference type="InterPro" id="IPR021130">
    <property type="entry name" value="PRib-ATP_PPHydrolase-like"/>
</dbReference>
<dbReference type="CDD" id="cd11529">
    <property type="entry name" value="NTP-PPase_MazG_Cterm"/>
    <property type="match status" value="1"/>
</dbReference>
<name>A0A455STB4_9CHLR</name>
<dbReference type="InterPro" id="IPR011551">
    <property type="entry name" value="NTP_PyrPHydrolase_MazG"/>
</dbReference>
<dbReference type="EMBL" id="AP019376">
    <property type="protein sequence ID" value="BBH90381.1"/>
    <property type="molecule type" value="Genomic_DNA"/>
</dbReference>
<feature type="domain" description="NTP pyrophosphohydrolase MazG-like" evidence="2">
    <location>
        <begin position="284"/>
        <end position="357"/>
    </location>
</feature>
<dbReference type="InterPro" id="IPR035013">
    <property type="entry name" value="YabN_N"/>
</dbReference>
<dbReference type="NCBIfam" id="NF007113">
    <property type="entry name" value="PRK09562.1"/>
    <property type="match status" value="1"/>
</dbReference>
<dbReference type="SUPFAM" id="SSF53790">
    <property type="entry name" value="Tetrapyrrole methylase"/>
    <property type="match status" value="1"/>
</dbReference>
<dbReference type="FunFam" id="1.10.287.1080:FF:000001">
    <property type="entry name" value="Nucleoside triphosphate pyrophosphohydrolase"/>
    <property type="match status" value="1"/>
</dbReference>
<dbReference type="GO" id="GO:0046052">
    <property type="term" value="P:UTP catabolic process"/>
    <property type="evidence" value="ECO:0007669"/>
    <property type="project" value="TreeGrafter"/>
</dbReference>
<feature type="domain" description="Tetrapyrrole methylase" evidence="1">
    <location>
        <begin position="17"/>
        <end position="235"/>
    </location>
</feature>
<protein>
    <submittedName>
        <fullName evidence="3">Nucleoside triphosphate pyrophosphohydrolase</fullName>
    </submittedName>
</protein>
<reference evidence="3" key="1">
    <citation type="submission" date="2018-12" db="EMBL/GenBank/DDBJ databases">
        <title>Novel natural products biosynthetic potential of the class Ktedonobacteria.</title>
        <authorList>
            <person name="Zheng Y."/>
            <person name="Saitou A."/>
            <person name="Wang C.M."/>
            <person name="Toyoda A."/>
            <person name="Minakuchi Y."/>
            <person name="Sekiguchi Y."/>
            <person name="Ueda K."/>
            <person name="Takano H."/>
            <person name="Sakai Y."/>
            <person name="Yokota A."/>
            <person name="Yabe S."/>
        </authorList>
    </citation>
    <scope>NUCLEOTIDE SEQUENCE</scope>
    <source>
        <strain evidence="3">COM3</strain>
    </source>
</reference>
<dbReference type="Pfam" id="PF01503">
    <property type="entry name" value="PRA-PH"/>
    <property type="match status" value="1"/>
</dbReference>